<dbReference type="AlphaFoldDB" id="A0AAW0DZA5"/>
<keyword evidence="2" id="KW-1185">Reference proteome</keyword>
<dbReference type="SUPFAM" id="SSF52047">
    <property type="entry name" value="RNI-like"/>
    <property type="match status" value="1"/>
</dbReference>
<dbReference type="EMBL" id="JAYKXP010000006">
    <property type="protein sequence ID" value="KAK7056798.1"/>
    <property type="molecule type" value="Genomic_DNA"/>
</dbReference>
<accession>A0AAW0DZA5</accession>
<name>A0AAW0DZA5_9AGAR</name>
<dbReference type="Gene3D" id="3.80.10.10">
    <property type="entry name" value="Ribonuclease Inhibitor"/>
    <property type="match status" value="1"/>
</dbReference>
<reference evidence="1 2" key="1">
    <citation type="submission" date="2024-01" db="EMBL/GenBank/DDBJ databases">
        <title>A draft genome for a cacao thread blight-causing isolate of Paramarasmius palmivorus.</title>
        <authorList>
            <person name="Baruah I.K."/>
            <person name="Bukari Y."/>
            <person name="Amoako-Attah I."/>
            <person name="Meinhardt L.W."/>
            <person name="Bailey B.A."/>
            <person name="Cohen S.P."/>
        </authorList>
    </citation>
    <scope>NUCLEOTIDE SEQUENCE [LARGE SCALE GENOMIC DNA]</scope>
    <source>
        <strain evidence="1 2">GH-12</strain>
    </source>
</reference>
<evidence type="ECO:0000313" key="2">
    <source>
        <dbReference type="Proteomes" id="UP001383192"/>
    </source>
</evidence>
<proteinExistence type="predicted"/>
<sequence>MTESSHVLTLNVSNEQQRIAYVLANRKTLLESRQFNKLRIDLDMNFGLILLILSHFSPDSFESVEFLCSSGVFRTERSKHFLQQLGGLIHGVTELDIHRIGNSGFQTDLLHTFSNLTSLTIHADRTNEEWSTRVSFTQLQRLTLLDLNESDTRVRGQNIYGLAKRYITAPDLESLSLCGNFSHRYDAIPGIVEHFSRNLQVLRLLDKDPPFSESSTLCVKLRRVLNTLQGSFVPTGLPCLPKLSTLDIDINWLHIFLPLEPIMKFPNITSFILESEWDQIDEGLPLVQWDSVDTIVRAFRPFCTDHSPEIIWGYRGLVEMEYDVFKPIIWGGVDWSTLESVGMMHSYRQIMRPMLPKL</sequence>
<gene>
    <name evidence="1" type="ORF">VNI00_002515</name>
</gene>
<evidence type="ECO:0000313" key="1">
    <source>
        <dbReference type="EMBL" id="KAK7056798.1"/>
    </source>
</evidence>
<dbReference type="Proteomes" id="UP001383192">
    <property type="component" value="Unassembled WGS sequence"/>
</dbReference>
<comment type="caution">
    <text evidence="1">The sequence shown here is derived from an EMBL/GenBank/DDBJ whole genome shotgun (WGS) entry which is preliminary data.</text>
</comment>
<organism evidence="1 2">
    <name type="scientific">Paramarasmius palmivorus</name>
    <dbReference type="NCBI Taxonomy" id="297713"/>
    <lineage>
        <taxon>Eukaryota</taxon>
        <taxon>Fungi</taxon>
        <taxon>Dikarya</taxon>
        <taxon>Basidiomycota</taxon>
        <taxon>Agaricomycotina</taxon>
        <taxon>Agaricomycetes</taxon>
        <taxon>Agaricomycetidae</taxon>
        <taxon>Agaricales</taxon>
        <taxon>Marasmiineae</taxon>
        <taxon>Marasmiaceae</taxon>
        <taxon>Paramarasmius</taxon>
    </lineage>
</organism>
<protein>
    <submittedName>
        <fullName evidence="1">Uncharacterized protein</fullName>
    </submittedName>
</protein>
<dbReference type="InterPro" id="IPR032675">
    <property type="entry name" value="LRR_dom_sf"/>
</dbReference>